<dbReference type="PANTHER" id="PTHR31817:SF0">
    <property type="entry name" value="CHROMOSOME UNDETERMINED SCAFFOLD_67, WHOLE GENOME SHOTGUN SEQUENCE"/>
    <property type="match status" value="1"/>
</dbReference>
<keyword evidence="6" id="KW-1185">Reference proteome</keyword>
<dbReference type="EMBL" id="BMGK01000007">
    <property type="protein sequence ID" value="GGD95179.1"/>
    <property type="molecule type" value="Genomic_DNA"/>
</dbReference>
<dbReference type="GO" id="GO:0080164">
    <property type="term" value="P:regulation of nitric oxide metabolic process"/>
    <property type="evidence" value="ECO:0007669"/>
    <property type="project" value="TreeGrafter"/>
</dbReference>
<keyword evidence="2" id="KW-0645">Protease</keyword>
<evidence type="ECO:0000313" key="6">
    <source>
        <dbReference type="Proteomes" id="UP000652231"/>
    </source>
</evidence>
<dbReference type="RefSeq" id="WP_229741417.1">
    <property type="nucleotide sequence ID" value="NZ_BMGK01000007.1"/>
</dbReference>
<keyword evidence="4" id="KW-0482">Metalloprotease</keyword>
<evidence type="ECO:0008006" key="7">
    <source>
        <dbReference type="Google" id="ProtNLM"/>
    </source>
</evidence>
<dbReference type="Pfam" id="PF08014">
    <property type="entry name" value="MATCAP"/>
    <property type="match status" value="1"/>
</dbReference>
<gene>
    <name evidence="5" type="ORF">GCM10011312_18560</name>
</gene>
<reference evidence="5" key="1">
    <citation type="journal article" date="2014" name="Int. J. Syst. Evol. Microbiol.">
        <title>Complete genome sequence of Corynebacterium casei LMG S-19264T (=DSM 44701T), isolated from a smear-ripened cheese.</title>
        <authorList>
            <consortium name="US DOE Joint Genome Institute (JGI-PGF)"/>
            <person name="Walter F."/>
            <person name="Albersmeier A."/>
            <person name="Kalinowski J."/>
            <person name="Ruckert C."/>
        </authorList>
    </citation>
    <scope>NUCLEOTIDE SEQUENCE</scope>
    <source>
        <strain evidence="5">CGMCC 1.12924</strain>
    </source>
</reference>
<keyword evidence="3" id="KW-0378">Hydrolase</keyword>
<evidence type="ECO:0000256" key="2">
    <source>
        <dbReference type="ARBA" id="ARBA00022670"/>
    </source>
</evidence>
<dbReference type="GO" id="GO:0006508">
    <property type="term" value="P:proteolysis"/>
    <property type="evidence" value="ECO:0007669"/>
    <property type="project" value="UniProtKB-KW"/>
</dbReference>
<dbReference type="AlphaFoldDB" id="A0A8J2VB99"/>
<dbReference type="Proteomes" id="UP000652231">
    <property type="component" value="Unassembled WGS sequence"/>
</dbReference>
<comment type="cofactor">
    <cofactor evidence="1">
        <name>Zn(2+)</name>
        <dbReference type="ChEBI" id="CHEBI:29105"/>
    </cofactor>
</comment>
<organism evidence="5 6">
    <name type="scientific">Planktosalinus lacus</name>
    <dbReference type="NCBI Taxonomy" id="1526573"/>
    <lineage>
        <taxon>Bacteria</taxon>
        <taxon>Pseudomonadati</taxon>
        <taxon>Bacteroidota</taxon>
        <taxon>Flavobacteriia</taxon>
        <taxon>Flavobacteriales</taxon>
        <taxon>Flavobacteriaceae</taxon>
        <taxon>Planktosalinus</taxon>
    </lineage>
</organism>
<protein>
    <recommendedName>
        <fullName evidence="7">DUF1704 domain-containing protein</fullName>
    </recommendedName>
</protein>
<evidence type="ECO:0000256" key="4">
    <source>
        <dbReference type="ARBA" id="ARBA00023049"/>
    </source>
</evidence>
<reference evidence="5" key="2">
    <citation type="submission" date="2020-09" db="EMBL/GenBank/DDBJ databases">
        <authorList>
            <person name="Sun Q."/>
            <person name="Zhou Y."/>
        </authorList>
    </citation>
    <scope>NUCLEOTIDE SEQUENCE</scope>
    <source>
        <strain evidence="5">CGMCC 1.12924</strain>
    </source>
</reference>
<proteinExistence type="predicted"/>
<dbReference type="SMART" id="SM01154">
    <property type="entry name" value="DUF1704"/>
    <property type="match status" value="1"/>
</dbReference>
<evidence type="ECO:0000256" key="3">
    <source>
        <dbReference type="ARBA" id="ARBA00022801"/>
    </source>
</evidence>
<evidence type="ECO:0000313" key="5">
    <source>
        <dbReference type="EMBL" id="GGD95179.1"/>
    </source>
</evidence>
<dbReference type="PANTHER" id="PTHR31817">
    <property type="match status" value="1"/>
</dbReference>
<accession>A0A8J2VB99</accession>
<comment type="caution">
    <text evidence="5">The sequence shown here is derived from an EMBL/GenBank/DDBJ whole genome shotgun (WGS) entry which is preliminary data.</text>
</comment>
<sequence length="618" mass="71600">MTKTTTRTPSGIRHIMETLVENNRVETELPGGGFLHLDEKLPFLLLYRKKEQGTDRGTKRLAKSIGSYLIVGNKSFEFYQELIYMLTGYFSNKYTTYLLFEIYNGPANSNTFIIKGPAHKLPTTLEVLKEELEGIPPHLYNLPLKAEIKRTKSRQEEGEAPLIEIEEAKMQGALWVALEVPPVYRDISGIVYPVFFRQFRDLFVKAVQKTIFDYLRVQTSSDISNYFALGKRRIHDEVFKIDKQLTEIESSYQFLLLVSPVNMHEIREVFFESNFKELPDYQYRLLTIDPDLLKRKLFNLRIDEIDDPALSFIFKEKREELDQQITMLNERGNKNFFYNSIRLYYVVEQDLKKEALKLLHDLPKETVVPEEEQIDAMEFSAMARKEFDYFRTQDPEFKSMVHIREDVNVIMVSRGELYIPSDYTMSRREAKALIQHEVGTHVLTYYNGSRQPLTQLCSGLAHYDPLQEGLAVLAEYFADGLTINRLRLLAGRVIAGAALIEGNDFHSIFKLLYEDHGFSKERAFNITCRILQGGGFLKDIIYLKGLLELIDFIKEGGDPALLLVGKFALKHLNVIKDLTEREILKPAVLKPRYMESENYEQKLTKIREGVALSQLVTL</sequence>
<dbReference type="GO" id="GO:0008237">
    <property type="term" value="F:metallopeptidase activity"/>
    <property type="evidence" value="ECO:0007669"/>
    <property type="project" value="UniProtKB-KW"/>
</dbReference>
<evidence type="ECO:0000256" key="1">
    <source>
        <dbReference type="ARBA" id="ARBA00001947"/>
    </source>
</evidence>
<dbReference type="InterPro" id="IPR012548">
    <property type="entry name" value="MATCAP"/>
</dbReference>
<name>A0A8J2VB99_9FLAO</name>